<feature type="non-terminal residue" evidence="1">
    <location>
        <position position="93"/>
    </location>
</feature>
<proteinExistence type="predicted"/>
<reference evidence="1 2" key="1">
    <citation type="journal article" date="2012" name="PLoS Pathog.">
        <title>Diverse lifestyles and strategies of plant pathogenesis encoded in the genomes of eighteen Dothideomycetes fungi.</title>
        <authorList>
            <person name="Ohm R.A."/>
            <person name="Feau N."/>
            <person name="Henrissat B."/>
            <person name="Schoch C.L."/>
            <person name="Horwitz B.A."/>
            <person name="Barry K.W."/>
            <person name="Condon B.J."/>
            <person name="Copeland A.C."/>
            <person name="Dhillon B."/>
            <person name="Glaser F."/>
            <person name="Hesse C.N."/>
            <person name="Kosti I."/>
            <person name="LaButti K."/>
            <person name="Lindquist E.A."/>
            <person name="Lucas S."/>
            <person name="Salamov A.A."/>
            <person name="Bradshaw R.E."/>
            <person name="Ciuffetti L."/>
            <person name="Hamelin R.C."/>
            <person name="Kema G.H.J."/>
            <person name="Lawrence C."/>
            <person name="Scott J.A."/>
            <person name="Spatafora J.W."/>
            <person name="Turgeon B.G."/>
            <person name="de Wit P.J.G.M."/>
            <person name="Zhong S."/>
            <person name="Goodwin S.B."/>
            <person name="Grigoriev I.V."/>
        </authorList>
    </citation>
    <scope>NUCLEOTIDE SEQUENCE [LARGE SCALE GENOMIC DNA]</scope>
    <source>
        <strain evidence="1 2">CIRAD86</strain>
    </source>
</reference>
<gene>
    <name evidence="1" type="ORF">MYCFIDRAFT_210382</name>
</gene>
<protein>
    <submittedName>
        <fullName evidence="1">Uncharacterized protein</fullName>
    </submittedName>
</protein>
<sequence>MADADLVIQTRLSLSTLARCRPCVPGQGDLDLDHGRLVCLREHVGIDEVGIVFRLLPQPALSWRNTCGSQGCTTSPLCQPGWIGDERSDPWQT</sequence>
<organism evidence="1 2">
    <name type="scientific">Pseudocercospora fijiensis (strain CIRAD86)</name>
    <name type="common">Black leaf streak disease fungus</name>
    <name type="synonym">Mycosphaerella fijiensis</name>
    <dbReference type="NCBI Taxonomy" id="383855"/>
    <lineage>
        <taxon>Eukaryota</taxon>
        <taxon>Fungi</taxon>
        <taxon>Dikarya</taxon>
        <taxon>Ascomycota</taxon>
        <taxon>Pezizomycotina</taxon>
        <taxon>Dothideomycetes</taxon>
        <taxon>Dothideomycetidae</taxon>
        <taxon>Mycosphaerellales</taxon>
        <taxon>Mycosphaerellaceae</taxon>
        <taxon>Pseudocercospora</taxon>
    </lineage>
</organism>
<dbReference type="Proteomes" id="UP000016932">
    <property type="component" value="Unassembled WGS sequence"/>
</dbReference>
<evidence type="ECO:0000313" key="1">
    <source>
        <dbReference type="EMBL" id="EME86005.1"/>
    </source>
</evidence>
<dbReference type="HOGENOM" id="CLU_2405444_0_0_1"/>
<dbReference type="RefSeq" id="XP_007923428.1">
    <property type="nucleotide sequence ID" value="XM_007925237.1"/>
</dbReference>
<dbReference type="VEuPathDB" id="FungiDB:MYCFIDRAFT_210382"/>
<dbReference type="KEGG" id="pfj:MYCFIDRAFT_210382"/>
<name>M2Z8A2_PSEFD</name>
<evidence type="ECO:0000313" key="2">
    <source>
        <dbReference type="Proteomes" id="UP000016932"/>
    </source>
</evidence>
<keyword evidence="2" id="KW-1185">Reference proteome</keyword>
<dbReference type="GeneID" id="19337074"/>
<accession>M2Z8A2</accession>
<dbReference type="EMBL" id="KB446556">
    <property type="protein sequence ID" value="EME86005.1"/>
    <property type="molecule type" value="Genomic_DNA"/>
</dbReference>
<dbReference type="AlphaFoldDB" id="M2Z8A2"/>